<organism evidence="2 3">
    <name type="scientific">Massilia timonae CCUG 45783</name>
    <dbReference type="NCBI Taxonomy" id="883126"/>
    <lineage>
        <taxon>Bacteria</taxon>
        <taxon>Pseudomonadati</taxon>
        <taxon>Pseudomonadota</taxon>
        <taxon>Betaproteobacteria</taxon>
        <taxon>Burkholderiales</taxon>
        <taxon>Oxalobacteraceae</taxon>
        <taxon>Telluria group</taxon>
        <taxon>Massilia</taxon>
    </lineage>
</organism>
<evidence type="ECO:0000313" key="3">
    <source>
        <dbReference type="Proteomes" id="UP000009874"/>
    </source>
</evidence>
<feature type="compositionally biased region" description="Basic and acidic residues" evidence="1">
    <location>
        <begin position="15"/>
        <end position="24"/>
    </location>
</feature>
<evidence type="ECO:0000256" key="1">
    <source>
        <dbReference type="SAM" id="MobiDB-lite"/>
    </source>
</evidence>
<feature type="region of interest" description="Disordered" evidence="1">
    <location>
        <begin position="1"/>
        <end position="24"/>
    </location>
</feature>
<reference evidence="2 3" key="1">
    <citation type="submission" date="2012-09" db="EMBL/GenBank/DDBJ databases">
        <title>The Genome Sequence of Massilia timonae CCUG 45783.</title>
        <authorList>
            <consortium name="The Broad Institute Genome Sequencing Platform"/>
            <person name="Earl A."/>
            <person name="Ward D."/>
            <person name="Feldgarden M."/>
            <person name="Gevers D."/>
            <person name="Huys G."/>
            <person name="Walker B."/>
            <person name="Young S.K."/>
            <person name="Zeng Q."/>
            <person name="Gargeya S."/>
            <person name="Fitzgerald M."/>
            <person name="Haas B."/>
            <person name="Abouelleil A."/>
            <person name="Alvarado L."/>
            <person name="Arachchi H.M."/>
            <person name="Berlin A.M."/>
            <person name="Chapman S.B."/>
            <person name="Goldberg J."/>
            <person name="Griggs A."/>
            <person name="Gujja S."/>
            <person name="Hansen M."/>
            <person name="Howarth C."/>
            <person name="Imamovic A."/>
            <person name="Larimer J."/>
            <person name="McCowen C."/>
            <person name="Montmayeur A."/>
            <person name="Murphy C."/>
            <person name="Neiman D."/>
            <person name="Pearson M."/>
            <person name="Priest M."/>
            <person name="Roberts A."/>
            <person name="Saif S."/>
            <person name="Shea T."/>
            <person name="Sisk P."/>
            <person name="Sykes S."/>
            <person name="Wortman J."/>
            <person name="Nusbaum C."/>
            <person name="Birren B."/>
        </authorList>
    </citation>
    <scope>NUCLEOTIDE SEQUENCE [LARGE SCALE GENOMIC DNA]</scope>
    <source>
        <strain evidence="2 3">CCUG 45783</strain>
    </source>
</reference>
<dbReference type="AlphaFoldDB" id="K9DAF7"/>
<dbReference type="EMBL" id="AGZI01000039">
    <property type="protein sequence ID" value="EKU81709.1"/>
    <property type="molecule type" value="Genomic_DNA"/>
</dbReference>
<gene>
    <name evidence="2" type="ORF">HMPREF9710_03017</name>
</gene>
<protein>
    <submittedName>
        <fullName evidence="2">Uncharacterized protein</fullName>
    </submittedName>
</protein>
<feature type="non-terminal residue" evidence="2">
    <location>
        <position position="24"/>
    </location>
</feature>
<feature type="compositionally biased region" description="Polar residues" evidence="1">
    <location>
        <begin position="1"/>
        <end position="11"/>
    </location>
</feature>
<accession>K9DAF7</accession>
<evidence type="ECO:0000313" key="2">
    <source>
        <dbReference type="EMBL" id="EKU81709.1"/>
    </source>
</evidence>
<sequence>MSSRIHPQARTTPKIRQEIKDSGL</sequence>
<keyword evidence="3" id="KW-1185">Reference proteome</keyword>
<proteinExistence type="predicted"/>
<dbReference type="Proteomes" id="UP000009874">
    <property type="component" value="Unassembled WGS sequence"/>
</dbReference>
<dbReference type="HOGENOM" id="CLU_220348_0_0_4"/>
<name>K9DAF7_9BURK</name>
<comment type="caution">
    <text evidence="2">The sequence shown here is derived from an EMBL/GenBank/DDBJ whole genome shotgun (WGS) entry which is preliminary data.</text>
</comment>